<keyword evidence="2" id="KW-1185">Reference proteome</keyword>
<dbReference type="InterPro" id="IPR036537">
    <property type="entry name" value="Adaptor_Cbl_N_dom_sf"/>
</dbReference>
<organism evidence="1 2">
    <name type="scientific">Calocera cornea HHB12733</name>
    <dbReference type="NCBI Taxonomy" id="1353952"/>
    <lineage>
        <taxon>Eukaryota</taxon>
        <taxon>Fungi</taxon>
        <taxon>Dikarya</taxon>
        <taxon>Basidiomycota</taxon>
        <taxon>Agaricomycotina</taxon>
        <taxon>Dacrymycetes</taxon>
        <taxon>Dacrymycetales</taxon>
        <taxon>Dacrymycetaceae</taxon>
        <taxon>Calocera</taxon>
    </lineage>
</organism>
<evidence type="ECO:0000313" key="2">
    <source>
        <dbReference type="Proteomes" id="UP000076842"/>
    </source>
</evidence>
<dbReference type="EMBL" id="KV424024">
    <property type="protein sequence ID" value="KZT53977.1"/>
    <property type="molecule type" value="Genomic_DNA"/>
</dbReference>
<protein>
    <submittedName>
        <fullName evidence="1">Uncharacterized protein</fullName>
    </submittedName>
</protein>
<dbReference type="Gene3D" id="1.20.930.20">
    <property type="entry name" value="Adaptor protein Cbl, N-terminal domain"/>
    <property type="match status" value="1"/>
</dbReference>
<evidence type="ECO:0000313" key="1">
    <source>
        <dbReference type="EMBL" id="KZT53977.1"/>
    </source>
</evidence>
<dbReference type="GO" id="GO:0007166">
    <property type="term" value="P:cell surface receptor signaling pathway"/>
    <property type="evidence" value="ECO:0007669"/>
    <property type="project" value="InterPro"/>
</dbReference>
<dbReference type="Proteomes" id="UP000076842">
    <property type="component" value="Unassembled WGS sequence"/>
</dbReference>
<dbReference type="InParanoid" id="A0A165E2L6"/>
<sequence>MPPRTSKGKAPSPMRAATDAAVKLATETTRKARAAVGTAAEPVLSTALKVLEGIDGTQADREDVKGLVDRVRLVAEAIQAAVPPINAAPVHLFASQLSSLQMLLEEITSATFALKTKPMWKSLVNDQSVSSKIKDFTTRLDRSLEAFAVASQISASLSVQHIKCGVTTLLAPEVQHSQMNQEAYSHIS</sequence>
<name>A0A165E2L6_9BASI</name>
<dbReference type="InterPro" id="IPR059179">
    <property type="entry name" value="MLKL-like_MCAfunc"/>
</dbReference>
<accession>A0A165E2L6</accession>
<dbReference type="AlphaFoldDB" id="A0A165E2L6"/>
<dbReference type="CDD" id="cd21037">
    <property type="entry name" value="MLKL_NTD"/>
    <property type="match status" value="1"/>
</dbReference>
<reference evidence="1 2" key="1">
    <citation type="journal article" date="2016" name="Mol. Biol. Evol.">
        <title>Comparative Genomics of Early-Diverging Mushroom-Forming Fungi Provides Insights into the Origins of Lignocellulose Decay Capabilities.</title>
        <authorList>
            <person name="Nagy L.G."/>
            <person name="Riley R."/>
            <person name="Tritt A."/>
            <person name="Adam C."/>
            <person name="Daum C."/>
            <person name="Floudas D."/>
            <person name="Sun H."/>
            <person name="Yadav J.S."/>
            <person name="Pangilinan J."/>
            <person name="Larsson K.H."/>
            <person name="Matsuura K."/>
            <person name="Barry K."/>
            <person name="Labutti K."/>
            <person name="Kuo R."/>
            <person name="Ohm R.A."/>
            <person name="Bhattacharya S.S."/>
            <person name="Shirouzu T."/>
            <person name="Yoshinaga Y."/>
            <person name="Martin F.M."/>
            <person name="Grigoriev I.V."/>
            <person name="Hibbett D.S."/>
        </authorList>
    </citation>
    <scope>NUCLEOTIDE SEQUENCE [LARGE SCALE GENOMIC DNA]</scope>
    <source>
        <strain evidence="1 2">HHB12733</strain>
    </source>
</reference>
<gene>
    <name evidence="1" type="ORF">CALCODRAFT_527899</name>
</gene>
<proteinExistence type="predicted"/>